<dbReference type="AlphaFoldDB" id="W2RKU7"/>
<dbReference type="PANTHER" id="PTHR22950:SF697">
    <property type="entry name" value="AMINO ACID TRANSPORTER (EUROFUNG)"/>
    <property type="match status" value="1"/>
</dbReference>
<sequence>MADTSKSKHQAAGNGGEISPVLSDDHASVEKGSTKEDNFEVFRDDGDVAFRTVGWIWATAIFLKIIFATGVLTIPTAMAALGSFPGAVNVLGWQAVNTYSGVLMGDFRNRHAGVHSVADMAQIVGGKILREIIGFLFIITWVIVAASGIVGASTALNALSEHALCTNYFTLIVALVMAGLAGIRKFEHIGWLTWAGFVTIYAAVLIVVIGVTQRDRPAAAPQSGPYELGYTVFGSPDFVAGINAATSIFCSGSGTSAFMPVISEMRNPKDYKKSLFVCMGIVTASYLTFSLVVYYYCGVWVASPSLGSAGGTIKKVAYGVGLLGLLVTASLYTHVAAKYLFVRILRNSKHLQSNTVVHWGTWLGCTLSLSAVAFVIAGGVPIFNYLLSLAGSVGFASITITLPAYCYVYDHKSFRTGTMMQQIKYWFHWFLISLGTFLTVAGTYGVVQAVIDAYANGAVGRAFDCADNSGTVV</sequence>
<dbReference type="eggNOG" id="ENOG502R3M8">
    <property type="taxonomic scope" value="Eukaryota"/>
</dbReference>
<keyword evidence="4 7" id="KW-1133">Transmembrane helix</keyword>
<feature type="transmembrane region" description="Helical" evidence="7">
    <location>
        <begin position="356"/>
        <end position="376"/>
    </location>
</feature>
<feature type="transmembrane region" description="Helical" evidence="7">
    <location>
        <begin position="429"/>
        <end position="451"/>
    </location>
</feature>
<name>W2RKU7_CYPE1</name>
<feature type="transmembrane region" description="Helical" evidence="7">
    <location>
        <begin position="168"/>
        <end position="184"/>
    </location>
</feature>
<feature type="transmembrane region" description="Helical" evidence="7">
    <location>
        <begin position="55"/>
        <end position="74"/>
    </location>
</feature>
<feature type="transmembrane region" description="Helical" evidence="7">
    <location>
        <begin position="382"/>
        <end position="408"/>
    </location>
</feature>
<dbReference type="GO" id="GO:0016020">
    <property type="term" value="C:membrane"/>
    <property type="evidence" value="ECO:0007669"/>
    <property type="project" value="UniProtKB-SubCell"/>
</dbReference>
<evidence type="ECO:0000256" key="5">
    <source>
        <dbReference type="ARBA" id="ARBA00023136"/>
    </source>
</evidence>
<evidence type="ECO:0000256" key="6">
    <source>
        <dbReference type="SAM" id="MobiDB-lite"/>
    </source>
</evidence>
<feature type="transmembrane region" description="Helical" evidence="7">
    <location>
        <begin position="316"/>
        <end position="335"/>
    </location>
</feature>
<dbReference type="RefSeq" id="XP_008720643.1">
    <property type="nucleotide sequence ID" value="XM_008722421.1"/>
</dbReference>
<dbReference type="PANTHER" id="PTHR22950">
    <property type="entry name" value="AMINO ACID TRANSPORTER"/>
    <property type="match status" value="1"/>
</dbReference>
<evidence type="ECO:0000256" key="3">
    <source>
        <dbReference type="ARBA" id="ARBA00022692"/>
    </source>
</evidence>
<feature type="transmembrane region" description="Helical" evidence="7">
    <location>
        <begin position="238"/>
        <end position="262"/>
    </location>
</feature>
<evidence type="ECO:0000256" key="2">
    <source>
        <dbReference type="ARBA" id="ARBA00008066"/>
    </source>
</evidence>
<keyword evidence="5 7" id="KW-0472">Membrane</keyword>
<reference evidence="9 10" key="1">
    <citation type="submission" date="2013-03" db="EMBL/GenBank/DDBJ databases">
        <title>The Genome Sequence of Phialophora europaea CBS 101466.</title>
        <authorList>
            <consortium name="The Broad Institute Genomics Platform"/>
            <person name="Cuomo C."/>
            <person name="de Hoog S."/>
            <person name="Gorbushina A."/>
            <person name="Walker B."/>
            <person name="Young S.K."/>
            <person name="Zeng Q."/>
            <person name="Gargeya S."/>
            <person name="Fitzgerald M."/>
            <person name="Haas B."/>
            <person name="Abouelleil A."/>
            <person name="Allen A.W."/>
            <person name="Alvarado L."/>
            <person name="Arachchi H.M."/>
            <person name="Berlin A.M."/>
            <person name="Chapman S.B."/>
            <person name="Gainer-Dewar J."/>
            <person name="Goldberg J."/>
            <person name="Griggs A."/>
            <person name="Gujja S."/>
            <person name="Hansen M."/>
            <person name="Howarth C."/>
            <person name="Imamovic A."/>
            <person name="Ireland A."/>
            <person name="Larimer J."/>
            <person name="McCowan C."/>
            <person name="Murphy C."/>
            <person name="Pearson M."/>
            <person name="Poon T.W."/>
            <person name="Priest M."/>
            <person name="Roberts A."/>
            <person name="Saif S."/>
            <person name="Shea T."/>
            <person name="Sisk P."/>
            <person name="Sykes S."/>
            <person name="Wortman J."/>
            <person name="Nusbaum C."/>
            <person name="Birren B."/>
        </authorList>
    </citation>
    <scope>NUCLEOTIDE SEQUENCE [LARGE SCALE GENOMIC DNA]</scope>
    <source>
        <strain evidence="9 10">CBS 101466</strain>
    </source>
</reference>
<protein>
    <recommendedName>
        <fullName evidence="8">Amino acid transporter transmembrane domain-containing protein</fullName>
    </recommendedName>
</protein>
<dbReference type="Proteomes" id="UP000030752">
    <property type="component" value="Unassembled WGS sequence"/>
</dbReference>
<dbReference type="InParanoid" id="W2RKU7"/>
<comment type="similarity">
    <text evidence="2">Belongs to the amino acid/polyamine transporter 2 family.</text>
</comment>
<evidence type="ECO:0000256" key="4">
    <source>
        <dbReference type="ARBA" id="ARBA00022989"/>
    </source>
</evidence>
<evidence type="ECO:0000256" key="7">
    <source>
        <dbReference type="SAM" id="Phobius"/>
    </source>
</evidence>
<keyword evidence="10" id="KW-1185">Reference proteome</keyword>
<dbReference type="OrthoDB" id="40134at2759"/>
<feature type="transmembrane region" description="Helical" evidence="7">
    <location>
        <begin position="132"/>
        <end position="156"/>
    </location>
</feature>
<organism evidence="9 10">
    <name type="scientific">Cyphellophora europaea (strain CBS 101466)</name>
    <name type="common">Phialophora europaea</name>
    <dbReference type="NCBI Taxonomy" id="1220924"/>
    <lineage>
        <taxon>Eukaryota</taxon>
        <taxon>Fungi</taxon>
        <taxon>Dikarya</taxon>
        <taxon>Ascomycota</taxon>
        <taxon>Pezizomycotina</taxon>
        <taxon>Eurotiomycetes</taxon>
        <taxon>Chaetothyriomycetidae</taxon>
        <taxon>Chaetothyriales</taxon>
        <taxon>Cyphellophoraceae</taxon>
        <taxon>Cyphellophora</taxon>
    </lineage>
</organism>
<feature type="transmembrane region" description="Helical" evidence="7">
    <location>
        <begin position="191"/>
        <end position="211"/>
    </location>
</feature>
<comment type="subcellular location">
    <subcellularLocation>
        <location evidence="1">Membrane</location>
        <topology evidence="1">Multi-pass membrane protein</topology>
    </subcellularLocation>
</comment>
<dbReference type="HOGENOM" id="CLU_027816_3_1_1"/>
<dbReference type="GeneID" id="19975440"/>
<gene>
    <name evidence="9" type="ORF">HMPREF1541_08101</name>
</gene>
<keyword evidence="3 7" id="KW-0812">Transmembrane</keyword>
<feature type="compositionally biased region" description="Basic and acidic residues" evidence="6">
    <location>
        <begin position="23"/>
        <end position="32"/>
    </location>
</feature>
<evidence type="ECO:0000259" key="8">
    <source>
        <dbReference type="Pfam" id="PF01490"/>
    </source>
</evidence>
<evidence type="ECO:0000256" key="1">
    <source>
        <dbReference type="ARBA" id="ARBA00004141"/>
    </source>
</evidence>
<feature type="region of interest" description="Disordered" evidence="6">
    <location>
        <begin position="1"/>
        <end position="32"/>
    </location>
</feature>
<feature type="domain" description="Amino acid transporter transmembrane" evidence="8">
    <location>
        <begin position="52"/>
        <end position="446"/>
    </location>
</feature>
<dbReference type="VEuPathDB" id="FungiDB:HMPREF1541_08101"/>
<accession>W2RKU7</accession>
<evidence type="ECO:0000313" key="9">
    <source>
        <dbReference type="EMBL" id="ETN37111.1"/>
    </source>
</evidence>
<dbReference type="FunFam" id="1.20.1740.10:FF:000039">
    <property type="entry name" value="Neutral amino acid transporter (Eurofung)"/>
    <property type="match status" value="1"/>
</dbReference>
<dbReference type="EMBL" id="KB822724">
    <property type="protein sequence ID" value="ETN37111.1"/>
    <property type="molecule type" value="Genomic_DNA"/>
</dbReference>
<dbReference type="InterPro" id="IPR013057">
    <property type="entry name" value="AA_transpt_TM"/>
</dbReference>
<evidence type="ECO:0000313" key="10">
    <source>
        <dbReference type="Proteomes" id="UP000030752"/>
    </source>
</evidence>
<dbReference type="GO" id="GO:0015179">
    <property type="term" value="F:L-amino acid transmembrane transporter activity"/>
    <property type="evidence" value="ECO:0007669"/>
    <property type="project" value="TreeGrafter"/>
</dbReference>
<proteinExistence type="inferred from homology"/>
<feature type="transmembrane region" description="Helical" evidence="7">
    <location>
        <begin position="274"/>
        <end position="296"/>
    </location>
</feature>
<dbReference type="Pfam" id="PF01490">
    <property type="entry name" value="Aa_trans"/>
    <property type="match status" value="1"/>
</dbReference>
<dbReference type="STRING" id="1220924.W2RKU7"/>